<name>A0ABT0N0T1_9GAMM</name>
<sequence>MDEVKRILSEEIDRINREEKRDDNKIRFSRKFMQSHPYLFSTMLISYIPVAAILLYAPYFGWHYAVGFTVFVLVMVLALSLDIRPKYRFEDIDVRDLRICYNGGWFTTRRLSAAAVDKLLNNEHIPPDVKTGIDKILHHKGRVVFNDVFSLAYRQPPPAA</sequence>
<feature type="transmembrane region" description="Helical" evidence="1">
    <location>
        <begin position="37"/>
        <end position="56"/>
    </location>
</feature>
<evidence type="ECO:0000313" key="3">
    <source>
        <dbReference type="Proteomes" id="UP001203069"/>
    </source>
</evidence>
<accession>A0ABT0N0T1</accession>
<feature type="transmembrane region" description="Helical" evidence="1">
    <location>
        <begin position="62"/>
        <end position="81"/>
    </location>
</feature>
<keyword evidence="3" id="KW-1185">Reference proteome</keyword>
<protein>
    <submittedName>
        <fullName evidence="2">YlaC family protein</fullName>
    </submittedName>
</protein>
<comment type="caution">
    <text evidence="2">The sequence shown here is derived from an EMBL/GenBank/DDBJ whole genome shotgun (WGS) entry which is preliminary data.</text>
</comment>
<reference evidence="2 3" key="1">
    <citation type="submission" date="2022-02" db="EMBL/GenBank/DDBJ databases">
        <title>Description of Brenneria tiliae sp. nov. isolated from symptomatic Tilia x moltkei and Tilia x europaea trees in the UK.</title>
        <authorList>
            <person name="Kile H."/>
        </authorList>
    </citation>
    <scope>NUCLEOTIDE SEQUENCE [LARGE SCALE GENOMIC DNA]</scope>
    <source>
        <strain evidence="2 3">MC1SB4.1</strain>
    </source>
</reference>
<evidence type="ECO:0000256" key="1">
    <source>
        <dbReference type="SAM" id="Phobius"/>
    </source>
</evidence>
<dbReference type="EMBL" id="JAKPBZ010000115">
    <property type="protein sequence ID" value="MCL2895153.1"/>
    <property type="molecule type" value="Genomic_DNA"/>
</dbReference>
<gene>
    <name evidence="2" type="ORF">MFP26_21005</name>
</gene>
<proteinExistence type="predicted"/>
<evidence type="ECO:0000313" key="2">
    <source>
        <dbReference type="EMBL" id="MCL2895153.1"/>
    </source>
</evidence>
<keyword evidence="1" id="KW-0812">Transmembrane</keyword>
<dbReference type="InterPro" id="IPR019713">
    <property type="entry name" value="Memb_YlaC"/>
</dbReference>
<dbReference type="RefSeq" id="WP_249231858.1">
    <property type="nucleotide sequence ID" value="NZ_JAKPBZ010000115.1"/>
</dbReference>
<keyword evidence="1" id="KW-1133">Transmembrane helix</keyword>
<organism evidence="2 3">
    <name type="scientific">Brenneria tiliae</name>
    <dbReference type="NCBI Taxonomy" id="2914984"/>
    <lineage>
        <taxon>Bacteria</taxon>
        <taxon>Pseudomonadati</taxon>
        <taxon>Pseudomonadota</taxon>
        <taxon>Gammaproteobacteria</taxon>
        <taxon>Enterobacterales</taxon>
        <taxon>Pectobacteriaceae</taxon>
        <taxon>Brenneria</taxon>
    </lineage>
</organism>
<keyword evidence="1" id="KW-0472">Membrane</keyword>
<dbReference type="Pfam" id="PF10777">
    <property type="entry name" value="YlaC"/>
    <property type="match status" value="1"/>
</dbReference>
<dbReference type="Proteomes" id="UP001203069">
    <property type="component" value="Unassembled WGS sequence"/>
</dbReference>